<gene>
    <name evidence="2" type="ORF">ACFPJA_17920</name>
</gene>
<organism evidence="2 3">
    <name type="scientific">Halorubrum glutamatedens</name>
    <dbReference type="NCBI Taxonomy" id="2707018"/>
    <lineage>
        <taxon>Archaea</taxon>
        <taxon>Methanobacteriati</taxon>
        <taxon>Methanobacteriota</taxon>
        <taxon>Stenosarchaea group</taxon>
        <taxon>Halobacteria</taxon>
        <taxon>Halobacteriales</taxon>
        <taxon>Haloferacaceae</taxon>
        <taxon>Halorubrum</taxon>
    </lineage>
</organism>
<keyword evidence="1" id="KW-1133">Transmembrane helix</keyword>
<dbReference type="EMBL" id="JBHSKV010000029">
    <property type="protein sequence ID" value="MFC5136580.1"/>
    <property type="molecule type" value="Genomic_DNA"/>
</dbReference>
<evidence type="ECO:0000256" key="1">
    <source>
        <dbReference type="SAM" id="Phobius"/>
    </source>
</evidence>
<dbReference type="RefSeq" id="WP_136516540.1">
    <property type="nucleotide sequence ID" value="NZ_JBHSKV010000029.1"/>
</dbReference>
<accession>A0ABD5QWY5</accession>
<keyword evidence="1" id="KW-0812">Transmembrane</keyword>
<reference evidence="2 3" key="1">
    <citation type="journal article" date="2019" name="Int. J. Syst. Evol. Microbiol.">
        <title>The Global Catalogue of Microorganisms (GCM) 10K type strain sequencing project: providing services to taxonomists for standard genome sequencing and annotation.</title>
        <authorList>
            <consortium name="The Broad Institute Genomics Platform"/>
            <consortium name="The Broad Institute Genome Sequencing Center for Infectious Disease"/>
            <person name="Wu L."/>
            <person name="Ma J."/>
        </authorList>
    </citation>
    <scope>NUCLEOTIDE SEQUENCE [LARGE SCALE GENOMIC DNA]</scope>
    <source>
        <strain evidence="2 3">CGMCC 1.16026</strain>
    </source>
</reference>
<evidence type="ECO:0000313" key="3">
    <source>
        <dbReference type="Proteomes" id="UP001596145"/>
    </source>
</evidence>
<name>A0ABD5QWY5_9EURY</name>
<protein>
    <submittedName>
        <fullName evidence="2">Uncharacterized protein</fullName>
    </submittedName>
</protein>
<sequence>MNRPSVFYGFSAILGIAIGVDGFISGTTDGFGIFVMLVCGGGALLVTTSLYKIFSTDPSEFQVPFYAILVMGLCALIALLSVVLQVAS</sequence>
<feature type="transmembrane region" description="Helical" evidence="1">
    <location>
        <begin position="31"/>
        <end position="51"/>
    </location>
</feature>
<keyword evidence="3" id="KW-1185">Reference proteome</keyword>
<evidence type="ECO:0000313" key="2">
    <source>
        <dbReference type="EMBL" id="MFC5136580.1"/>
    </source>
</evidence>
<proteinExistence type="predicted"/>
<dbReference type="AlphaFoldDB" id="A0ABD5QWY5"/>
<dbReference type="Proteomes" id="UP001596145">
    <property type="component" value="Unassembled WGS sequence"/>
</dbReference>
<feature type="transmembrane region" description="Helical" evidence="1">
    <location>
        <begin position="6"/>
        <end position="24"/>
    </location>
</feature>
<keyword evidence="1" id="KW-0472">Membrane</keyword>
<comment type="caution">
    <text evidence="2">The sequence shown here is derived from an EMBL/GenBank/DDBJ whole genome shotgun (WGS) entry which is preliminary data.</text>
</comment>
<feature type="transmembrane region" description="Helical" evidence="1">
    <location>
        <begin position="63"/>
        <end position="87"/>
    </location>
</feature>